<accession>A0A812ZTV7</accession>
<dbReference type="OrthoDB" id="19861at2759"/>
<organism evidence="1 2">
    <name type="scientific">Symbiodinium necroappetens</name>
    <dbReference type="NCBI Taxonomy" id="1628268"/>
    <lineage>
        <taxon>Eukaryota</taxon>
        <taxon>Sar</taxon>
        <taxon>Alveolata</taxon>
        <taxon>Dinophyceae</taxon>
        <taxon>Suessiales</taxon>
        <taxon>Symbiodiniaceae</taxon>
        <taxon>Symbiodinium</taxon>
    </lineage>
</organism>
<sequence>AAFNAPRDVVVTGSPGIGKSFSMPFLFRELMKANKTFVFEARRWNMVYLFKPRANTYEVGSMTRKDWEPAACEELKALANYYVIDPGAAENGGICFVNAKTVVAPSPDPQHLGEWKKLNLEYLFMAACSLQEARCILKYLRPELNKNQVDERYRRFGGIVRHLIGDPEPVEKARNDTLSNQNLVRRVWNSGIVDQGRELKPAHFLFQIVPEDDATKSRVEFVSEEALDLTIHEYEEELADLLTTFDPLAKPILGVLYERLAHQVLFRGTLLLTRMANVTVPMFEMRLPPLDVEVVDGSIADLFKAATTGQPRYMRPRDEGLPVIDSCLAPVQDPNSMCSVKDGVMTCFQITVSAKHPLDLLALEHAAQDLGITKIVVYWVVPRDNFREFNRQQTSGHTLEFEQRVLSLDAPRNPFTKTEMQERLRKAELSKLTTEDQQLLNKESDDLKLRYLVMKSFEKQDVQNMINAVLKQGKRKKNQDPVPLRAARAWDEIVACMTRTKQR</sequence>
<proteinExistence type="predicted"/>
<dbReference type="EMBL" id="CAJNJA010050301">
    <property type="protein sequence ID" value="CAE7840803.1"/>
    <property type="molecule type" value="Genomic_DNA"/>
</dbReference>
<comment type="caution">
    <text evidence="1">The sequence shown here is derived from an EMBL/GenBank/DDBJ whole genome shotgun (WGS) entry which is preliminary data.</text>
</comment>
<reference evidence="1" key="1">
    <citation type="submission" date="2021-02" db="EMBL/GenBank/DDBJ databases">
        <authorList>
            <person name="Dougan E. K."/>
            <person name="Rhodes N."/>
            <person name="Thang M."/>
            <person name="Chan C."/>
        </authorList>
    </citation>
    <scope>NUCLEOTIDE SEQUENCE</scope>
</reference>
<dbReference type="PANTHER" id="PTHR33129:SF1">
    <property type="entry name" value="ATP-BINDING PROTEIN"/>
    <property type="match status" value="1"/>
</dbReference>
<dbReference type="PANTHER" id="PTHR33129">
    <property type="entry name" value="PROTEIN KINASE DOMAIN-CONTAINING PROTEIN-RELATED"/>
    <property type="match status" value="1"/>
</dbReference>
<feature type="non-terminal residue" evidence="1">
    <location>
        <position position="503"/>
    </location>
</feature>
<name>A0A812ZTV7_9DINO</name>
<dbReference type="InterPro" id="IPR052980">
    <property type="entry name" value="Crinkler_effector"/>
</dbReference>
<feature type="non-terminal residue" evidence="1">
    <location>
        <position position="1"/>
    </location>
</feature>
<dbReference type="Proteomes" id="UP000601435">
    <property type="component" value="Unassembled WGS sequence"/>
</dbReference>
<evidence type="ECO:0000313" key="2">
    <source>
        <dbReference type="Proteomes" id="UP000601435"/>
    </source>
</evidence>
<evidence type="ECO:0000313" key="1">
    <source>
        <dbReference type="EMBL" id="CAE7840803.1"/>
    </source>
</evidence>
<protein>
    <submittedName>
        <fullName evidence="1">PRMT6.1 protein</fullName>
    </submittedName>
</protein>
<keyword evidence="2" id="KW-1185">Reference proteome</keyword>
<dbReference type="AlphaFoldDB" id="A0A812ZTV7"/>
<gene>
    <name evidence="1" type="primary">PRMT6.1</name>
    <name evidence="1" type="ORF">SNEC2469_LOCUS25475</name>
</gene>